<dbReference type="EMBL" id="LKEB01000001">
    <property type="protein sequence ID" value="ROW18102.1"/>
    <property type="molecule type" value="Genomic_DNA"/>
</dbReference>
<feature type="region of interest" description="Disordered" evidence="1">
    <location>
        <begin position="151"/>
        <end position="246"/>
    </location>
</feature>
<evidence type="ECO:0000313" key="2">
    <source>
        <dbReference type="EMBL" id="ROW18102.1"/>
    </source>
</evidence>
<gene>
    <name evidence="2" type="ORF">VPNG_00504</name>
</gene>
<evidence type="ECO:0000313" key="3">
    <source>
        <dbReference type="Proteomes" id="UP000285146"/>
    </source>
</evidence>
<dbReference type="Proteomes" id="UP000285146">
    <property type="component" value="Unassembled WGS sequence"/>
</dbReference>
<accession>A0A423XNA4</accession>
<proteinExistence type="predicted"/>
<feature type="compositionally biased region" description="Low complexity" evidence="1">
    <location>
        <begin position="447"/>
        <end position="468"/>
    </location>
</feature>
<sequence length="646" mass="70459">MVVVSCDEAKPSCGYCTKRHKICDYTLPPAKRRGPKPKAPHERPWKEPKPISRPKVTYNLKRKQEVLLWLIHHRMEDVESDIPGRATTAKWREGEAGCVEKHPRIMPDGSKKWMRAPTYHEASKFWKVSASTLTSWWKKRKEILGGEVPQPDIPLVHPSERAKPIAPRPVSPGPPHPPWRVGEPLGAPNHIYGIRLSHGQQPPAYWPPQLPGPPQLAGPPPGHGPSPSPVHRQPPASGLDSALQQAQRLANEISAPRIGAPQSQPPPLTELQAAQLQAAHPPPGQVLHPLYRAGYTVDAVHREVTSLVRAPQAIQLDSLMRAIGMAHDLVAHLNESHKALMYPQAFPHYYHPTPGYPRPQQQHASSRHPPPPPPTGPHTQPPPRARHVAQGQLPRPTQQQQAAPRASQQPPPQGPGPQPNRETIADPRTASSDERTAVLPAPETARPESAYKSPSSPSKVPESAAVVAGKDKPDEEGIQKQLENDQRGEREVERKGAREKEPEVHDEIAPQQDATDEPAKASEAEDGAARSSLDGTPDQVDATVTPGHAEDADVSLTLNRDDAKAKQEGAAVDNASNRSSSGSEQEDRAMGEDSVSGDGQDGDNDQDEGGDTVMADAPAKDEPTRRSDKDSLERQLQQELEQAQSD</sequence>
<feature type="region of interest" description="Disordered" evidence="1">
    <location>
        <begin position="351"/>
        <end position="646"/>
    </location>
</feature>
<organism evidence="2 3">
    <name type="scientific">Cytospora leucostoma</name>
    <dbReference type="NCBI Taxonomy" id="1230097"/>
    <lineage>
        <taxon>Eukaryota</taxon>
        <taxon>Fungi</taxon>
        <taxon>Dikarya</taxon>
        <taxon>Ascomycota</taxon>
        <taxon>Pezizomycotina</taxon>
        <taxon>Sordariomycetes</taxon>
        <taxon>Sordariomycetidae</taxon>
        <taxon>Diaporthales</taxon>
        <taxon>Cytosporaceae</taxon>
        <taxon>Cytospora</taxon>
    </lineage>
</organism>
<feature type="compositionally biased region" description="Low complexity" evidence="1">
    <location>
        <begin position="634"/>
        <end position="646"/>
    </location>
</feature>
<feature type="compositionally biased region" description="Basic and acidic residues" evidence="1">
    <location>
        <begin position="39"/>
        <end position="50"/>
    </location>
</feature>
<feature type="compositionally biased region" description="Pro residues" evidence="1">
    <location>
        <begin position="204"/>
        <end position="228"/>
    </location>
</feature>
<feature type="compositionally biased region" description="Basic and acidic residues" evidence="1">
    <location>
        <begin position="469"/>
        <end position="508"/>
    </location>
</feature>
<feature type="compositionally biased region" description="Pro residues" evidence="1">
    <location>
        <begin position="409"/>
        <end position="418"/>
    </location>
</feature>
<evidence type="ECO:0008006" key="4">
    <source>
        <dbReference type="Google" id="ProtNLM"/>
    </source>
</evidence>
<name>A0A423XNA4_9PEZI</name>
<dbReference type="OrthoDB" id="5422061at2759"/>
<feature type="compositionally biased region" description="Pro residues" evidence="1">
    <location>
        <begin position="368"/>
        <end position="383"/>
    </location>
</feature>
<comment type="caution">
    <text evidence="2">The sequence shown here is derived from an EMBL/GenBank/DDBJ whole genome shotgun (WGS) entry which is preliminary data.</text>
</comment>
<protein>
    <recommendedName>
        <fullName evidence="4">Zn(2)-C6 fungal-type domain-containing protein</fullName>
    </recommendedName>
</protein>
<feature type="compositionally biased region" description="Acidic residues" evidence="1">
    <location>
        <begin position="600"/>
        <end position="610"/>
    </location>
</feature>
<dbReference type="AlphaFoldDB" id="A0A423XNA4"/>
<dbReference type="STRING" id="1230097.A0A423XNA4"/>
<feature type="compositionally biased region" description="Basic and acidic residues" evidence="1">
    <location>
        <begin position="618"/>
        <end position="633"/>
    </location>
</feature>
<reference evidence="2 3" key="1">
    <citation type="submission" date="2015-09" db="EMBL/GenBank/DDBJ databases">
        <title>Host preference determinants of Valsa canker pathogens revealed by comparative genomics.</title>
        <authorList>
            <person name="Yin Z."/>
            <person name="Huang L."/>
        </authorList>
    </citation>
    <scope>NUCLEOTIDE SEQUENCE [LARGE SCALE GENOMIC DNA]</scope>
    <source>
        <strain evidence="2 3">SXYLt</strain>
    </source>
</reference>
<evidence type="ECO:0000256" key="1">
    <source>
        <dbReference type="SAM" id="MobiDB-lite"/>
    </source>
</evidence>
<feature type="region of interest" description="Disordered" evidence="1">
    <location>
        <begin position="27"/>
        <end position="51"/>
    </location>
</feature>
<feature type="compositionally biased region" description="Polar residues" evidence="1">
    <location>
        <begin position="574"/>
        <end position="583"/>
    </location>
</feature>
<keyword evidence="3" id="KW-1185">Reference proteome</keyword>
<feature type="compositionally biased region" description="Low complexity" evidence="1">
    <location>
        <begin position="389"/>
        <end position="408"/>
    </location>
</feature>
<feature type="compositionally biased region" description="Pro residues" evidence="1">
    <location>
        <begin position="166"/>
        <end position="178"/>
    </location>
</feature>
<dbReference type="InParanoid" id="A0A423XNA4"/>